<dbReference type="InterPro" id="IPR019536">
    <property type="entry name" value="USHBP1_PDZ-bd"/>
</dbReference>
<feature type="compositionally biased region" description="Low complexity" evidence="3">
    <location>
        <begin position="927"/>
        <end position="941"/>
    </location>
</feature>
<feature type="region of interest" description="Disordered" evidence="3">
    <location>
        <begin position="1064"/>
        <end position="1121"/>
    </location>
</feature>
<gene>
    <name evidence="5" type="ORF">RRG08_015083</name>
</gene>
<dbReference type="EMBL" id="JAWDGP010000502">
    <property type="protein sequence ID" value="KAK3800118.1"/>
    <property type="molecule type" value="Genomic_DNA"/>
</dbReference>
<organism evidence="5 6">
    <name type="scientific">Elysia crispata</name>
    <name type="common">lettuce slug</name>
    <dbReference type="NCBI Taxonomy" id="231223"/>
    <lineage>
        <taxon>Eukaryota</taxon>
        <taxon>Metazoa</taxon>
        <taxon>Spiralia</taxon>
        <taxon>Lophotrochozoa</taxon>
        <taxon>Mollusca</taxon>
        <taxon>Gastropoda</taxon>
        <taxon>Heterobranchia</taxon>
        <taxon>Euthyneura</taxon>
        <taxon>Panpulmonata</taxon>
        <taxon>Sacoglossa</taxon>
        <taxon>Placobranchoidea</taxon>
        <taxon>Plakobranchidae</taxon>
        <taxon>Elysia</taxon>
    </lineage>
</organism>
<feature type="compositionally biased region" description="Low complexity" evidence="3">
    <location>
        <begin position="1"/>
        <end position="24"/>
    </location>
</feature>
<evidence type="ECO:0000313" key="5">
    <source>
        <dbReference type="EMBL" id="KAK3800118.1"/>
    </source>
</evidence>
<feature type="coiled-coil region" evidence="2">
    <location>
        <begin position="588"/>
        <end position="650"/>
    </location>
</feature>
<feature type="compositionally biased region" description="Basic and acidic residues" evidence="3">
    <location>
        <begin position="510"/>
        <end position="522"/>
    </location>
</feature>
<dbReference type="InterPro" id="IPR002048">
    <property type="entry name" value="EF_hand_dom"/>
</dbReference>
<proteinExistence type="predicted"/>
<feature type="compositionally biased region" description="Gly residues" evidence="3">
    <location>
        <begin position="896"/>
        <end position="919"/>
    </location>
</feature>
<feature type="region of interest" description="Disordered" evidence="3">
    <location>
        <begin position="894"/>
        <end position="951"/>
    </location>
</feature>
<sequence>MANKTGSSSGSDNGDSHNSSLSSGSEEEQLRRLFNSCDADGDGYLDGEDLQFMCRMLNMSDSVEEVRAQLGLTEMSKISFQDFLHCRARVMLQSNTAAPTGLHRGQVVVGGPGILQPQQYANPHHLGVLTSLPPPTVMMSGVGTNLPTLPHQNQHHHHHHHYQHIHPHYSPGGVPPVPISLPSSLYPYPHQPATDSGLTHCQLPCLHSQHQQPHYAAITPLHQRYPSPKQATVAGGSGEDTGIDSDATGGNVATGHQLTSWPTLSSDSLGALSCTRPDSADYDSGARDLSPEPGVPQPPTLTLSQLVESHDPEAFGQLREAGADSLLGIADRLHAAALTSMKGEVQELQNQVRRLTLEYRPLTSSPSPCGGQGHIRQQVPPCESRLGPSDFEDRLEQLTARYEERIIELHSVIAELRKKVERHQISVIREEDEFEESDQAQSTHSNDGESLRDENIEISQEFSRVVSEIQPTMDRKPLPPSDLGTGLMSDSYQAQIKAEADQGTAGKSAGVEDREGNARDADSLDQLQAEGEKRNAEEKLPELPPRAARPSSLTRSFSSTFTSDPAVRLEVATLRAHNDELLKQTSEVSALKAHNDNLRGRSSALEAELAQMSQQLEEEQRNKAELTQQVMSLQRRLEKLQSQQANADVLVSPSHSPAKLMSTPPPTSDVRGAEAETYPMAKMAELKKLKTCASDSQILGSEVAVLGVQNTSTAEHLVQALHQVSGVAELLKTGPGSRGGGGSADSGGEQQVGELNASVVAEFEVELERRQARSDHLKAQNDVLSATLEESRSYAERLSVLMGKYESNNTALQLASAFSDHCLEAQDVLTALLDTEMGVLLANCRAAGLGALAGSCGHDCEDQQEVTTTLHRAHHARRKAESVAAHLLARLDRSSGGIGGSGHSHTGDGLGGGGGGGSAGNPWEDVSTNSRTASTSSTSSSNDAQHGEFTKVDEERLREHIQQLKAERSAVRTTVLEIESVHTDPVVTEPRRRLEAQRLDLENAVLVQELMAVKEEKAELKAGSYLLEKETKALELRLVGHEAQESALRLQVDHLQGELHYLQQQQQDDTIIPTTPRSPSKQSLSSSPSLGVMAKKSKISGNSPSSTLSSSSSSDHGTSKSAAELARDLAVAKAREATLKSRVTELLSALEKISRNSEMRHRQSSEFVGDLKRANAALISAFDRAKRKYQGRLKKMEGQLRLLKEGGGGESSNGGGTRSTGGGSRGGGVVVMRQPPPPPLPPPDETSL</sequence>
<feature type="region of interest" description="Disordered" evidence="3">
    <location>
        <begin position="227"/>
        <end position="296"/>
    </location>
</feature>
<dbReference type="AlphaFoldDB" id="A0AAE1B5Z1"/>
<feature type="region of interest" description="Disordered" evidence="3">
    <location>
        <begin position="1198"/>
        <end position="1248"/>
    </location>
</feature>
<feature type="compositionally biased region" description="Low complexity" evidence="3">
    <location>
        <begin position="551"/>
        <end position="562"/>
    </location>
</feature>
<feature type="compositionally biased region" description="Gly residues" evidence="3">
    <location>
        <begin position="1205"/>
        <end position="1229"/>
    </location>
</feature>
<dbReference type="Pfam" id="PF10506">
    <property type="entry name" value="USHBP1_PDZ-bd"/>
    <property type="match status" value="2"/>
</dbReference>
<feature type="compositionally biased region" description="Low complexity" evidence="3">
    <location>
        <begin position="1100"/>
        <end position="1121"/>
    </location>
</feature>
<dbReference type="PROSITE" id="PS50222">
    <property type="entry name" value="EF_HAND_2"/>
    <property type="match status" value="1"/>
</dbReference>
<feature type="region of interest" description="Disordered" evidence="3">
    <location>
        <begin position="1"/>
        <end position="27"/>
    </location>
</feature>
<dbReference type="Proteomes" id="UP001283361">
    <property type="component" value="Unassembled WGS sequence"/>
</dbReference>
<feature type="domain" description="EF-hand" evidence="4">
    <location>
        <begin position="25"/>
        <end position="60"/>
    </location>
</feature>
<evidence type="ECO:0000259" key="4">
    <source>
        <dbReference type="PROSITE" id="PS50222"/>
    </source>
</evidence>
<dbReference type="InterPro" id="IPR040171">
    <property type="entry name" value="USBP1-like"/>
</dbReference>
<reference evidence="5" key="1">
    <citation type="journal article" date="2023" name="G3 (Bethesda)">
        <title>A reference genome for the long-term kleptoplast-retaining sea slug Elysia crispata morphotype clarki.</title>
        <authorList>
            <person name="Eastman K.E."/>
            <person name="Pendleton A.L."/>
            <person name="Shaikh M.A."/>
            <person name="Suttiyut T."/>
            <person name="Ogas R."/>
            <person name="Tomko P."/>
            <person name="Gavelis G."/>
            <person name="Widhalm J.R."/>
            <person name="Wisecaver J.H."/>
        </authorList>
    </citation>
    <scope>NUCLEOTIDE SEQUENCE</scope>
    <source>
        <strain evidence="5">ECLA1</strain>
    </source>
</reference>
<accession>A0AAE1B5Z1</accession>
<feature type="region of interest" description="Disordered" evidence="3">
    <location>
        <begin position="466"/>
        <end position="562"/>
    </location>
</feature>
<keyword evidence="1" id="KW-0106">Calcium</keyword>
<feature type="coiled-coil region" evidence="2">
    <location>
        <begin position="954"/>
        <end position="1016"/>
    </location>
</feature>
<evidence type="ECO:0000256" key="3">
    <source>
        <dbReference type="SAM" id="MobiDB-lite"/>
    </source>
</evidence>
<feature type="region of interest" description="Disordered" evidence="3">
    <location>
        <begin position="430"/>
        <end position="453"/>
    </location>
</feature>
<feature type="compositionally biased region" description="Pro residues" evidence="3">
    <location>
        <begin position="1234"/>
        <end position="1248"/>
    </location>
</feature>
<keyword evidence="6" id="KW-1185">Reference proteome</keyword>
<dbReference type="Pfam" id="PF13499">
    <property type="entry name" value="EF-hand_7"/>
    <property type="match status" value="1"/>
</dbReference>
<dbReference type="PROSITE" id="PS00018">
    <property type="entry name" value="EF_HAND_1"/>
    <property type="match status" value="1"/>
</dbReference>
<feature type="region of interest" description="Disordered" evidence="3">
    <location>
        <begin position="650"/>
        <end position="672"/>
    </location>
</feature>
<evidence type="ECO:0000313" key="6">
    <source>
        <dbReference type="Proteomes" id="UP001283361"/>
    </source>
</evidence>
<comment type="caution">
    <text evidence="5">The sequence shown here is derived from an EMBL/GenBank/DDBJ whole genome shotgun (WGS) entry which is preliminary data.</text>
</comment>
<feature type="compositionally biased region" description="Basic and acidic residues" evidence="3">
    <location>
        <begin position="530"/>
        <end position="541"/>
    </location>
</feature>
<dbReference type="PANTHER" id="PTHR23347">
    <property type="entry name" value="COLORECTAL MUTANT CANCER PROTEIN MCC PROTEIN -RELATED"/>
    <property type="match status" value="1"/>
</dbReference>
<name>A0AAE1B5Z1_9GAST</name>
<protein>
    <recommendedName>
        <fullName evidence="4">EF-hand domain-containing protein</fullName>
    </recommendedName>
</protein>
<dbReference type="GO" id="GO:0005509">
    <property type="term" value="F:calcium ion binding"/>
    <property type="evidence" value="ECO:0007669"/>
    <property type="project" value="InterPro"/>
</dbReference>
<evidence type="ECO:0000256" key="2">
    <source>
        <dbReference type="SAM" id="Coils"/>
    </source>
</evidence>
<evidence type="ECO:0000256" key="1">
    <source>
        <dbReference type="ARBA" id="ARBA00022837"/>
    </source>
</evidence>
<feature type="compositionally biased region" description="Polar residues" evidence="3">
    <location>
        <begin position="254"/>
        <end position="268"/>
    </location>
</feature>
<dbReference type="SMART" id="SM00054">
    <property type="entry name" value="EFh"/>
    <property type="match status" value="1"/>
</dbReference>
<dbReference type="PANTHER" id="PTHR23347:SF6">
    <property type="entry name" value="FI17904P1"/>
    <property type="match status" value="1"/>
</dbReference>
<dbReference type="SUPFAM" id="SSF47473">
    <property type="entry name" value="EF-hand"/>
    <property type="match status" value="1"/>
</dbReference>
<keyword evidence="2" id="KW-0175">Coiled coil</keyword>
<dbReference type="InterPro" id="IPR018247">
    <property type="entry name" value="EF_Hand_1_Ca_BS"/>
</dbReference>
<dbReference type="Gene3D" id="1.10.238.10">
    <property type="entry name" value="EF-hand"/>
    <property type="match status" value="1"/>
</dbReference>
<dbReference type="InterPro" id="IPR011992">
    <property type="entry name" value="EF-hand-dom_pair"/>
</dbReference>
<feature type="compositionally biased region" description="Low complexity" evidence="3">
    <location>
        <begin position="1064"/>
        <end position="1090"/>
    </location>
</feature>